<dbReference type="Pfam" id="PF05443">
    <property type="entry name" value="ROS_MUCR"/>
    <property type="match status" value="1"/>
</dbReference>
<protein>
    <recommendedName>
        <fullName evidence="5">MucR family transcriptional regulator</fullName>
    </recommendedName>
</protein>
<sequence length="264" mass="29331">MTAGEVPVPAGLHAPYGRLVRDEQSDLVLCHLCGRWFRALGSHVKAHGLSADEYRAAFGLYQTRALASGEVSRARAEIQRARYRDSADTRRNMAAGQVMAGSGRLTLLAADARRTRRPAAQNTDEQRSRLAAGRRTMAESRERQLDETVARLGFADLESCLRGLYQQRQLDLDTVRAELGIGRERLRSLLAAHGIEPRRQGANTRAGRTSRARLNDAEAAARVGAADLHRWLVERRREGWTLARLADAVGHSVPWVSARLRRPD</sequence>
<evidence type="ECO:0008006" key="5">
    <source>
        <dbReference type="Google" id="ProtNLM"/>
    </source>
</evidence>
<dbReference type="InterPro" id="IPR041920">
    <property type="entry name" value="ROS/MUCR_sf"/>
</dbReference>
<evidence type="ECO:0000313" key="3">
    <source>
        <dbReference type="EMBL" id="RAY16838.1"/>
    </source>
</evidence>
<dbReference type="Gene3D" id="1.10.10.1550">
    <property type="entry name" value="ROS/MUCR transcriptional regulator protein"/>
    <property type="match status" value="1"/>
</dbReference>
<dbReference type="OrthoDB" id="3527949at2"/>
<evidence type="ECO:0000313" key="4">
    <source>
        <dbReference type="Proteomes" id="UP000251891"/>
    </source>
</evidence>
<dbReference type="GO" id="GO:0006355">
    <property type="term" value="P:regulation of DNA-templated transcription"/>
    <property type="evidence" value="ECO:0007669"/>
    <property type="project" value="InterPro"/>
</dbReference>
<keyword evidence="4" id="KW-1185">Reference proteome</keyword>
<gene>
    <name evidence="3" type="ORF">DPM19_01340</name>
</gene>
<organism evidence="3 4">
    <name type="scientific">Actinomadura craniellae</name>
    <dbReference type="NCBI Taxonomy" id="2231787"/>
    <lineage>
        <taxon>Bacteria</taxon>
        <taxon>Bacillati</taxon>
        <taxon>Actinomycetota</taxon>
        <taxon>Actinomycetes</taxon>
        <taxon>Streptosporangiales</taxon>
        <taxon>Thermomonosporaceae</taxon>
        <taxon>Actinomadura</taxon>
    </lineage>
</organism>
<dbReference type="InterPro" id="IPR008807">
    <property type="entry name" value="ROS_MUCR"/>
</dbReference>
<dbReference type="RefSeq" id="WP_111862889.1">
    <property type="nucleotide sequence ID" value="NZ_QLYX01000001.1"/>
</dbReference>
<feature type="region of interest" description="Disordered" evidence="2">
    <location>
        <begin position="114"/>
        <end position="142"/>
    </location>
</feature>
<evidence type="ECO:0000256" key="1">
    <source>
        <dbReference type="ARBA" id="ARBA00007031"/>
    </source>
</evidence>
<comment type="similarity">
    <text evidence="1">Belongs to the ros/MucR family.</text>
</comment>
<comment type="caution">
    <text evidence="3">The sequence shown here is derived from an EMBL/GenBank/DDBJ whole genome shotgun (WGS) entry which is preliminary data.</text>
</comment>
<dbReference type="AlphaFoldDB" id="A0A365HCV3"/>
<accession>A0A365HCV3</accession>
<evidence type="ECO:0000256" key="2">
    <source>
        <dbReference type="SAM" id="MobiDB-lite"/>
    </source>
</evidence>
<reference evidence="3 4" key="1">
    <citation type="submission" date="2018-06" db="EMBL/GenBank/DDBJ databases">
        <title>Actinomadura craniellae sp. nov. isolated from marine sponge Craniella sp.</title>
        <authorList>
            <person name="Li L."/>
            <person name="Xu Q.H."/>
            <person name="Lin H.W."/>
            <person name="Lu Y.H."/>
        </authorList>
    </citation>
    <scope>NUCLEOTIDE SEQUENCE [LARGE SCALE GENOMIC DNA]</scope>
    <source>
        <strain evidence="3 4">LHW63021</strain>
    </source>
</reference>
<dbReference type="EMBL" id="QLYX01000001">
    <property type="protein sequence ID" value="RAY16838.1"/>
    <property type="molecule type" value="Genomic_DNA"/>
</dbReference>
<dbReference type="GO" id="GO:0008270">
    <property type="term" value="F:zinc ion binding"/>
    <property type="evidence" value="ECO:0007669"/>
    <property type="project" value="InterPro"/>
</dbReference>
<name>A0A365HCV3_9ACTN</name>
<dbReference type="GO" id="GO:0003677">
    <property type="term" value="F:DNA binding"/>
    <property type="evidence" value="ECO:0007669"/>
    <property type="project" value="InterPro"/>
</dbReference>
<proteinExistence type="inferred from homology"/>
<dbReference type="Proteomes" id="UP000251891">
    <property type="component" value="Unassembled WGS sequence"/>
</dbReference>